<proteinExistence type="predicted"/>
<protein>
    <submittedName>
        <fullName evidence="1">Uncharacterized protein</fullName>
    </submittedName>
</protein>
<comment type="caution">
    <text evidence="1">The sequence shown here is derived from an EMBL/GenBank/DDBJ whole genome shotgun (WGS) entry which is preliminary data.</text>
</comment>
<sequence>VSNVATLASQPELFEGLCEAALAGFAVTPPIASIQLLAP</sequence>
<feature type="non-terminal residue" evidence="1">
    <location>
        <position position="39"/>
    </location>
</feature>
<dbReference type="Proteomes" id="UP000186817">
    <property type="component" value="Unassembled WGS sequence"/>
</dbReference>
<dbReference type="AlphaFoldDB" id="A0A1Q9BR48"/>
<keyword evidence="2" id="KW-1185">Reference proteome</keyword>
<gene>
    <name evidence="1" type="ORF">AK812_SmicGene47704</name>
</gene>
<name>A0A1Q9BR48_SYMMI</name>
<feature type="non-terminal residue" evidence="1">
    <location>
        <position position="1"/>
    </location>
</feature>
<evidence type="ECO:0000313" key="1">
    <source>
        <dbReference type="EMBL" id="OLP73167.1"/>
    </source>
</evidence>
<evidence type="ECO:0000313" key="2">
    <source>
        <dbReference type="Proteomes" id="UP000186817"/>
    </source>
</evidence>
<reference evidence="1 2" key="1">
    <citation type="submission" date="2016-02" db="EMBL/GenBank/DDBJ databases">
        <title>Genome analysis of coral dinoflagellate symbionts highlights evolutionary adaptations to a symbiotic lifestyle.</title>
        <authorList>
            <person name="Aranda M."/>
            <person name="Li Y."/>
            <person name="Liew Y.J."/>
            <person name="Baumgarten S."/>
            <person name="Simakov O."/>
            <person name="Wilson M."/>
            <person name="Piel J."/>
            <person name="Ashoor H."/>
            <person name="Bougouffa S."/>
            <person name="Bajic V.B."/>
            <person name="Ryu T."/>
            <person name="Ravasi T."/>
            <person name="Bayer T."/>
            <person name="Micklem G."/>
            <person name="Kim H."/>
            <person name="Bhak J."/>
            <person name="Lajeunesse T.C."/>
            <person name="Voolstra C.R."/>
        </authorList>
    </citation>
    <scope>NUCLEOTIDE SEQUENCE [LARGE SCALE GENOMIC DNA]</scope>
    <source>
        <strain evidence="1 2">CCMP2467</strain>
    </source>
</reference>
<organism evidence="1 2">
    <name type="scientific">Symbiodinium microadriaticum</name>
    <name type="common">Dinoflagellate</name>
    <name type="synonym">Zooxanthella microadriatica</name>
    <dbReference type="NCBI Taxonomy" id="2951"/>
    <lineage>
        <taxon>Eukaryota</taxon>
        <taxon>Sar</taxon>
        <taxon>Alveolata</taxon>
        <taxon>Dinophyceae</taxon>
        <taxon>Suessiales</taxon>
        <taxon>Symbiodiniaceae</taxon>
        <taxon>Symbiodinium</taxon>
    </lineage>
</organism>
<dbReference type="EMBL" id="LSRX01006181">
    <property type="protein sequence ID" value="OLP73167.1"/>
    <property type="molecule type" value="Genomic_DNA"/>
</dbReference>
<accession>A0A1Q9BR48</accession>